<reference evidence="1 2" key="1">
    <citation type="journal article" date="2013" name="Genome Announc.">
        <title>Whole-Genome Sequence of Microcystis aeruginosa TAIHU98, a Nontoxic Bloom-Forming Strain Isolated from Taihu Lake, China.</title>
        <authorList>
            <person name="Yang C."/>
            <person name="Zhang W."/>
            <person name="Ren M."/>
            <person name="Song L."/>
            <person name="Li T."/>
            <person name="Zhao J."/>
        </authorList>
    </citation>
    <scope>NUCLEOTIDE SEQUENCE [LARGE SCALE GENOMIC DNA]</scope>
    <source>
        <strain evidence="1 2">TAIHU98</strain>
    </source>
</reference>
<dbReference type="EMBL" id="ANKQ01000001">
    <property type="protein sequence ID" value="ELP55433.1"/>
    <property type="molecule type" value="Genomic_DNA"/>
</dbReference>
<dbReference type="AlphaFoldDB" id="L7E9T2"/>
<accession>L7E9T2</accession>
<dbReference type="PATRIC" id="fig|1134457.3.peg.48"/>
<dbReference type="Proteomes" id="UP000010932">
    <property type="component" value="Unassembled WGS sequence"/>
</dbReference>
<proteinExistence type="predicted"/>
<organism evidence="1 2">
    <name type="scientific">Microcystis aeruginosa TAIHU98</name>
    <dbReference type="NCBI Taxonomy" id="1134457"/>
    <lineage>
        <taxon>Bacteria</taxon>
        <taxon>Bacillati</taxon>
        <taxon>Cyanobacteriota</taxon>
        <taxon>Cyanophyceae</taxon>
        <taxon>Oscillatoriophycideae</taxon>
        <taxon>Chroococcales</taxon>
        <taxon>Microcystaceae</taxon>
        <taxon>Microcystis</taxon>
    </lineage>
</organism>
<evidence type="ECO:0000313" key="2">
    <source>
        <dbReference type="Proteomes" id="UP000010932"/>
    </source>
</evidence>
<sequence>MTLVANAGRPRIRTIGAKFTPPRAGAVIDDPKNVAKTSKSLILFTFEVK</sequence>
<protein>
    <submittedName>
        <fullName evidence="1">Uncharacterized protein</fullName>
    </submittedName>
</protein>
<name>L7E9T2_MICAE</name>
<comment type="caution">
    <text evidence="1">The sequence shown here is derived from an EMBL/GenBank/DDBJ whole genome shotgun (WGS) entry which is preliminary data.</text>
</comment>
<gene>
    <name evidence="1" type="ORF">O53_30</name>
</gene>
<evidence type="ECO:0000313" key="1">
    <source>
        <dbReference type="EMBL" id="ELP55433.1"/>
    </source>
</evidence>